<protein>
    <submittedName>
        <fullName evidence="5">N-acyl-L-amino acid amidohydrolase</fullName>
    </submittedName>
</protein>
<feature type="binding site" evidence="2">
    <location>
        <position position="144"/>
    </location>
    <ligand>
        <name>Mn(2+)</name>
        <dbReference type="ChEBI" id="CHEBI:29035"/>
        <label>2</label>
    </ligand>
</feature>
<keyword evidence="3" id="KW-0732">Signal</keyword>
<feature type="binding site" evidence="2">
    <location>
        <position position="409"/>
    </location>
    <ligand>
        <name>Mn(2+)</name>
        <dbReference type="ChEBI" id="CHEBI:29035"/>
        <label>2</label>
    </ligand>
</feature>
<keyword evidence="2" id="KW-0479">Metal-binding</keyword>
<proteinExistence type="predicted"/>
<evidence type="ECO:0000313" key="5">
    <source>
        <dbReference type="EMBL" id="PPL18402.1"/>
    </source>
</evidence>
<comment type="cofactor">
    <cofactor evidence="2">
        <name>Mn(2+)</name>
        <dbReference type="ChEBI" id="CHEBI:29035"/>
    </cofactor>
    <text evidence="2">The Mn(2+) ion enhances activity.</text>
</comment>
<dbReference type="InterPro" id="IPR036264">
    <property type="entry name" value="Bact_exopeptidase_dim_dom"/>
</dbReference>
<gene>
    <name evidence="5" type="ORF">UN63_00205</name>
</gene>
<dbReference type="InterPro" id="IPR017439">
    <property type="entry name" value="Amidohydrolase"/>
</dbReference>
<dbReference type="Proteomes" id="UP000242231">
    <property type="component" value="Unassembled WGS sequence"/>
</dbReference>
<dbReference type="Gene3D" id="3.40.630.10">
    <property type="entry name" value="Zn peptidases"/>
    <property type="match status" value="1"/>
</dbReference>
<feature type="binding site" evidence="2">
    <location>
        <position position="146"/>
    </location>
    <ligand>
        <name>Mn(2+)</name>
        <dbReference type="ChEBI" id="CHEBI:29035"/>
        <label>2</label>
    </ligand>
</feature>
<dbReference type="Pfam" id="PF07687">
    <property type="entry name" value="M20_dimer"/>
    <property type="match status" value="1"/>
</dbReference>
<evidence type="ECO:0000256" key="1">
    <source>
        <dbReference type="ARBA" id="ARBA00022801"/>
    </source>
</evidence>
<organism evidence="5 6">
    <name type="scientific">Oceanisphaera arctica</name>
    <dbReference type="NCBI Taxonomy" id="641510"/>
    <lineage>
        <taxon>Bacteria</taxon>
        <taxon>Pseudomonadati</taxon>
        <taxon>Pseudomonadota</taxon>
        <taxon>Gammaproteobacteria</taxon>
        <taxon>Aeromonadales</taxon>
        <taxon>Aeromonadaceae</taxon>
        <taxon>Oceanisphaera</taxon>
    </lineage>
</organism>
<feature type="binding site" evidence="2">
    <location>
        <position position="180"/>
    </location>
    <ligand>
        <name>Mn(2+)</name>
        <dbReference type="ChEBI" id="CHEBI:29035"/>
        <label>2</label>
    </ligand>
</feature>
<dbReference type="PANTHER" id="PTHR11014:SF63">
    <property type="entry name" value="METALLOPEPTIDASE, PUTATIVE (AFU_ORTHOLOGUE AFUA_6G09600)-RELATED"/>
    <property type="match status" value="1"/>
</dbReference>
<feature type="chain" id="PRO_5015149684" evidence="3">
    <location>
        <begin position="29"/>
        <end position="438"/>
    </location>
</feature>
<dbReference type="GO" id="GO:0050118">
    <property type="term" value="F:N-acetyldiaminopimelate deacetylase activity"/>
    <property type="evidence" value="ECO:0007669"/>
    <property type="project" value="UniProtKB-ARBA"/>
</dbReference>
<evidence type="ECO:0000256" key="2">
    <source>
        <dbReference type="PIRSR" id="PIRSR005962-1"/>
    </source>
</evidence>
<dbReference type="AlphaFoldDB" id="A0A2P5TRE3"/>
<feature type="signal peptide" evidence="3">
    <location>
        <begin position="1"/>
        <end position="28"/>
    </location>
</feature>
<evidence type="ECO:0000256" key="3">
    <source>
        <dbReference type="SAM" id="SignalP"/>
    </source>
</evidence>
<evidence type="ECO:0000259" key="4">
    <source>
        <dbReference type="Pfam" id="PF07687"/>
    </source>
</evidence>
<dbReference type="OrthoDB" id="9777385at2"/>
<keyword evidence="1 5" id="KW-0378">Hydrolase</keyword>
<dbReference type="NCBIfam" id="TIGR01891">
    <property type="entry name" value="amidohydrolases"/>
    <property type="match status" value="1"/>
</dbReference>
<keyword evidence="2" id="KW-0464">Manganese</keyword>
<dbReference type="Pfam" id="PF01546">
    <property type="entry name" value="Peptidase_M20"/>
    <property type="match status" value="1"/>
</dbReference>
<dbReference type="FunFam" id="3.30.70.360:FF:000001">
    <property type="entry name" value="N-acetyldiaminopimelate deacetylase"/>
    <property type="match status" value="1"/>
</dbReference>
<evidence type="ECO:0000313" key="6">
    <source>
        <dbReference type="Proteomes" id="UP000242231"/>
    </source>
</evidence>
<dbReference type="InterPro" id="IPR002933">
    <property type="entry name" value="Peptidase_M20"/>
</dbReference>
<reference evidence="6" key="1">
    <citation type="submission" date="2016-11" db="EMBL/GenBank/DDBJ databases">
        <authorList>
            <person name="Sisinthy S."/>
            <person name="Ara S."/>
            <person name="Gundlapally S.R."/>
        </authorList>
    </citation>
    <scope>NUCLEOTIDE SEQUENCE [LARGE SCALE GENOMIC DNA]</scope>
    <source>
        <strain evidence="6">V1-41</strain>
    </source>
</reference>
<dbReference type="Gene3D" id="3.30.70.360">
    <property type="match status" value="1"/>
</dbReference>
<dbReference type="SUPFAM" id="SSF55031">
    <property type="entry name" value="Bacterial exopeptidase dimerisation domain"/>
    <property type="match status" value="1"/>
</dbReference>
<feature type="domain" description="Peptidase M20 dimerisation" evidence="4">
    <location>
        <begin position="233"/>
        <end position="325"/>
    </location>
</feature>
<dbReference type="PIRSF" id="PIRSF005962">
    <property type="entry name" value="Pept_M20D_amidohydro"/>
    <property type="match status" value="1"/>
</dbReference>
<dbReference type="GO" id="GO:0019877">
    <property type="term" value="P:diaminopimelate biosynthetic process"/>
    <property type="evidence" value="ECO:0007669"/>
    <property type="project" value="UniProtKB-ARBA"/>
</dbReference>
<dbReference type="EMBL" id="MPZM01000001">
    <property type="protein sequence ID" value="PPL18402.1"/>
    <property type="molecule type" value="Genomic_DNA"/>
</dbReference>
<keyword evidence="6" id="KW-1185">Reference proteome</keyword>
<comment type="caution">
    <text evidence="5">The sequence shown here is derived from an EMBL/GenBank/DDBJ whole genome shotgun (WGS) entry which is preliminary data.</text>
</comment>
<accession>A0A2P5TRE3</accession>
<dbReference type="RefSeq" id="WP_104484781.1">
    <property type="nucleotide sequence ID" value="NZ_BMYB01000024.1"/>
</dbReference>
<dbReference type="SUPFAM" id="SSF53187">
    <property type="entry name" value="Zn-dependent exopeptidases"/>
    <property type="match status" value="1"/>
</dbReference>
<dbReference type="PANTHER" id="PTHR11014">
    <property type="entry name" value="PEPTIDASE M20 FAMILY MEMBER"/>
    <property type="match status" value="1"/>
</dbReference>
<dbReference type="InterPro" id="IPR011650">
    <property type="entry name" value="Peptidase_M20_dimer"/>
</dbReference>
<name>A0A2P5TRE3_9GAMM</name>
<feature type="binding site" evidence="2">
    <location>
        <position position="211"/>
    </location>
    <ligand>
        <name>Mn(2+)</name>
        <dbReference type="ChEBI" id="CHEBI:29035"/>
        <label>2</label>
    </ligand>
</feature>
<sequence length="438" mass="46824">MKAIPSFKRAALALALSGMFALSLPGMANNHDVLSDGVQQRIEQLTPQVVSWRRDIHQHPELGNREFRTAGLVAEHLKALGMEVRTGIAHTGVVGILKGGKPGPVVALRADMDALPVTEDTGLSFASTVRTQFNGEEVGVAHSCGHDMHVAILMGAAQVLAEMKDELTGTVIFVFQPAEEGAPAGEEGGAKLMLKEGLFADLKPDAMFGLHVMTSPLGEISVRAQGQLASSDQFNITIQGKQTHGGMPWNGIDPIVTASQVVMGLQAIPARQLDATRTPSVISIGAIKGGVRGNIVPDTVEMEGTIRTFDNTTREEIHERMERTAVNIAESAGATAEVKITRGYPATINDIELTKAMSPTLQRLAGDKFREARRSMASEDFAYFAGEVPSMYIFLGTRPEGVPLAYPNHSPKFNPDEGALPIGVSAMTALVLDYTKSH</sequence>
<dbReference type="GO" id="GO:0046872">
    <property type="term" value="F:metal ion binding"/>
    <property type="evidence" value="ECO:0007669"/>
    <property type="project" value="UniProtKB-KW"/>
</dbReference>